<comment type="caution">
    <text evidence="4">The sequence shown here is derived from an EMBL/GenBank/DDBJ whole genome shotgun (WGS) entry which is preliminary data.</text>
</comment>
<sequence>MHPFTQYVNPSLGRLLQTLHMDKRFVKGEGCFLHDAEDRRYLDFVAAYGALPFGFNPPELWQVLHEVEQRLEPSFVQPSALDAAGALAEKLIEKGPPGLRYVTFANSGAEAVEAAIKLCRASTGRLGILTTHNSFHGKTLGALSATGNDHYQQGFGAPVAGFERIPHGDLDALRQVLEERAGQFAAFLLEPIQGEGGIVVPPAGYLAAAKELCHAHGVLFVLDEIQTGLGRTGHLFACEAEGVTPDVMTVAKALGGGLLPIGAMLYTEAAYTEKFVLKHSSTFAGNTLACRVGLRVLEMLTRDDRALVRQVAENGAFLKAGLEELRLRYPHVLRAVRGQGYLLGLEFQVDLDSYGHASLLAVLAEQKNLIPLLSSYLLEVEGLRVAPTLNGSQVMRIEPPLIATREMCAQALGALDRMLSALAAGDTAELVHHLLGMESRPRLPALSPGQRRPARTGTPQEGRFAFLVHPVTLSNYTEFDRSLGELQSDELRRLSHHFNDLITPFVAGTTRIVADDGRTAYGEFIVVPRTAEEFLRMPSTQAQAEVRAAVDLARKRGAHVVGLGAYTSVVTRGGLSLRKSPVALTTGNSYTVVSAVDAVSQVMRGLELQLSESTVAVVGATGAIGRATTLLLAKEVGRLILLGNPARPERSRLRLLQVALELCQFLVSQLQEGQAFPAGSLGEAVRSLGPLPMNDLTPEHLVHLVACLEQQGQLVLSTELGDMLSQADVVVTATSSVEKLVTPELLKVGAVVCDLSRPPNVSRAVKQARPDVLVIDGGVVAVPGRPELGWSFGFEKGLAYACMAETMILGLDHHYEDTSLGADLNLPTILRLRQRGEALGFKTSWFRSFDRPLSVTEWDHHVKLRQGA</sequence>
<dbReference type="InterPro" id="IPR015422">
    <property type="entry name" value="PyrdxlP-dep_Trfase_small"/>
</dbReference>
<dbReference type="GO" id="GO:0008483">
    <property type="term" value="F:transaminase activity"/>
    <property type="evidence" value="ECO:0007669"/>
    <property type="project" value="UniProtKB-KW"/>
</dbReference>
<dbReference type="Gene3D" id="3.40.50.720">
    <property type="entry name" value="NAD(P)-binding Rossmann-like Domain"/>
    <property type="match status" value="1"/>
</dbReference>
<keyword evidence="3" id="KW-0663">Pyridoxal phosphate</keyword>
<dbReference type="Proteomes" id="UP000267003">
    <property type="component" value="Unassembled WGS sequence"/>
</dbReference>
<accession>A0A3A8R4H9</accession>
<keyword evidence="5" id="KW-1185">Reference proteome</keyword>
<dbReference type="GO" id="GO:0042802">
    <property type="term" value="F:identical protein binding"/>
    <property type="evidence" value="ECO:0007669"/>
    <property type="project" value="TreeGrafter"/>
</dbReference>
<dbReference type="PROSITE" id="PS00600">
    <property type="entry name" value="AA_TRANSFER_CLASS_3"/>
    <property type="match status" value="1"/>
</dbReference>
<evidence type="ECO:0000313" key="4">
    <source>
        <dbReference type="EMBL" id="RKH74160.1"/>
    </source>
</evidence>
<dbReference type="CDD" id="cd00610">
    <property type="entry name" value="OAT_like"/>
    <property type="match status" value="1"/>
</dbReference>
<dbReference type="PANTHER" id="PTHR11986">
    <property type="entry name" value="AMINOTRANSFERASE CLASS III"/>
    <property type="match status" value="1"/>
</dbReference>
<name>A0A3A8R4H9_9BACT</name>
<dbReference type="EMBL" id="RAWK01000009">
    <property type="protein sequence ID" value="RKH74160.1"/>
    <property type="molecule type" value="Genomic_DNA"/>
</dbReference>
<dbReference type="Gene3D" id="3.90.1150.10">
    <property type="entry name" value="Aspartate Aminotransferase, domain 1"/>
    <property type="match status" value="1"/>
</dbReference>
<dbReference type="InterPro" id="IPR050103">
    <property type="entry name" value="Class-III_PLP-dep_AT"/>
</dbReference>
<evidence type="ECO:0000256" key="3">
    <source>
        <dbReference type="ARBA" id="ARBA00022898"/>
    </source>
</evidence>
<keyword evidence="4" id="KW-0808">Transferase</keyword>
<organism evidence="4 5">
    <name type="scientific">Corallococcus aberystwythensis</name>
    <dbReference type="NCBI Taxonomy" id="2316722"/>
    <lineage>
        <taxon>Bacteria</taxon>
        <taxon>Pseudomonadati</taxon>
        <taxon>Myxococcota</taxon>
        <taxon>Myxococcia</taxon>
        <taxon>Myxococcales</taxon>
        <taxon>Cystobacterineae</taxon>
        <taxon>Myxococcaceae</taxon>
        <taxon>Corallococcus</taxon>
    </lineage>
</organism>
<evidence type="ECO:0000256" key="1">
    <source>
        <dbReference type="ARBA" id="ARBA00001933"/>
    </source>
</evidence>
<dbReference type="GO" id="GO:0030170">
    <property type="term" value="F:pyridoxal phosphate binding"/>
    <property type="evidence" value="ECO:0007669"/>
    <property type="project" value="InterPro"/>
</dbReference>
<reference evidence="5" key="1">
    <citation type="submission" date="2018-09" db="EMBL/GenBank/DDBJ databases">
        <authorList>
            <person name="Livingstone P.G."/>
            <person name="Whitworth D.E."/>
        </authorList>
    </citation>
    <scope>NUCLEOTIDE SEQUENCE [LARGE SCALE GENOMIC DNA]</scope>
    <source>
        <strain evidence="5">AB050A</strain>
    </source>
</reference>
<dbReference type="Pfam" id="PF00202">
    <property type="entry name" value="Aminotran_3"/>
    <property type="match status" value="1"/>
</dbReference>
<comment type="cofactor">
    <cofactor evidence="1">
        <name>pyridoxal 5'-phosphate</name>
        <dbReference type="ChEBI" id="CHEBI:597326"/>
    </cofactor>
</comment>
<dbReference type="SUPFAM" id="SSF51735">
    <property type="entry name" value="NAD(P)-binding Rossmann-fold domains"/>
    <property type="match status" value="1"/>
</dbReference>
<dbReference type="PANTHER" id="PTHR11986:SF121">
    <property type="entry name" value="BLR3010 PROTEIN"/>
    <property type="match status" value="1"/>
</dbReference>
<dbReference type="SUPFAM" id="SSF53383">
    <property type="entry name" value="PLP-dependent transferases"/>
    <property type="match status" value="1"/>
</dbReference>
<dbReference type="InterPro" id="IPR036291">
    <property type="entry name" value="NAD(P)-bd_dom_sf"/>
</dbReference>
<evidence type="ECO:0000256" key="2">
    <source>
        <dbReference type="ARBA" id="ARBA00022576"/>
    </source>
</evidence>
<dbReference type="InterPro" id="IPR015424">
    <property type="entry name" value="PyrdxlP-dep_Trfase"/>
</dbReference>
<dbReference type="AlphaFoldDB" id="A0A3A8R4H9"/>
<dbReference type="InterPro" id="IPR015421">
    <property type="entry name" value="PyrdxlP-dep_Trfase_major"/>
</dbReference>
<protein>
    <submittedName>
        <fullName evidence="4">Aminotransferase class III-fold pyridoxal phosphate-dependent enzyme</fullName>
    </submittedName>
</protein>
<dbReference type="FunFam" id="3.40.640.10:FF:000004">
    <property type="entry name" value="Acetylornithine aminotransferase"/>
    <property type="match status" value="1"/>
</dbReference>
<evidence type="ECO:0000313" key="5">
    <source>
        <dbReference type="Proteomes" id="UP000267003"/>
    </source>
</evidence>
<proteinExistence type="predicted"/>
<dbReference type="OrthoDB" id="9801834at2"/>
<gene>
    <name evidence="4" type="ORF">D7W81_02385</name>
</gene>
<dbReference type="InterPro" id="IPR005814">
    <property type="entry name" value="Aminotrans_3"/>
</dbReference>
<dbReference type="InterPro" id="IPR049704">
    <property type="entry name" value="Aminotrans_3_PPA_site"/>
</dbReference>
<dbReference type="Gene3D" id="3.40.640.10">
    <property type="entry name" value="Type I PLP-dependent aspartate aminotransferase-like (Major domain)"/>
    <property type="match status" value="1"/>
</dbReference>
<keyword evidence="2 4" id="KW-0032">Aminotransferase</keyword>